<comment type="caution">
    <text evidence="1">The sequence shown here is derived from an EMBL/GenBank/DDBJ whole genome shotgun (WGS) entry which is preliminary data.</text>
</comment>
<evidence type="ECO:0000313" key="2">
    <source>
        <dbReference type="Proteomes" id="UP000735302"/>
    </source>
</evidence>
<organism evidence="1 2">
    <name type="scientific">Plakobranchus ocellatus</name>
    <dbReference type="NCBI Taxonomy" id="259542"/>
    <lineage>
        <taxon>Eukaryota</taxon>
        <taxon>Metazoa</taxon>
        <taxon>Spiralia</taxon>
        <taxon>Lophotrochozoa</taxon>
        <taxon>Mollusca</taxon>
        <taxon>Gastropoda</taxon>
        <taxon>Heterobranchia</taxon>
        <taxon>Euthyneura</taxon>
        <taxon>Panpulmonata</taxon>
        <taxon>Sacoglossa</taxon>
        <taxon>Placobranchoidea</taxon>
        <taxon>Plakobranchidae</taxon>
        <taxon>Plakobranchus</taxon>
    </lineage>
</organism>
<sequence length="88" mass="10364">MDRIIKRQDWQPTYQQEFTMVLVRISEEIPQRDIRHLAFSLQLRCAAVINSGSRQTRYLKCDFDFLRDHVTVLGVLRSSTAVVDRPDI</sequence>
<name>A0AAV3XYZ6_9GAST</name>
<proteinExistence type="predicted"/>
<dbReference type="AlphaFoldDB" id="A0AAV3XYZ6"/>
<keyword evidence="2" id="KW-1185">Reference proteome</keyword>
<dbReference type="Proteomes" id="UP000735302">
    <property type="component" value="Unassembled WGS sequence"/>
</dbReference>
<gene>
    <name evidence="1" type="ORF">PoB_000256000</name>
</gene>
<accession>A0AAV3XYZ6</accession>
<evidence type="ECO:0000313" key="1">
    <source>
        <dbReference type="EMBL" id="GFN76054.1"/>
    </source>
</evidence>
<protein>
    <submittedName>
        <fullName evidence="1">Uncharacterized protein</fullName>
    </submittedName>
</protein>
<dbReference type="EMBL" id="BLXT01000334">
    <property type="protein sequence ID" value="GFN76054.1"/>
    <property type="molecule type" value="Genomic_DNA"/>
</dbReference>
<reference evidence="1 2" key="1">
    <citation type="journal article" date="2021" name="Elife">
        <title>Chloroplast acquisition without the gene transfer in kleptoplastic sea slugs, Plakobranchus ocellatus.</title>
        <authorList>
            <person name="Maeda T."/>
            <person name="Takahashi S."/>
            <person name="Yoshida T."/>
            <person name="Shimamura S."/>
            <person name="Takaki Y."/>
            <person name="Nagai Y."/>
            <person name="Toyoda A."/>
            <person name="Suzuki Y."/>
            <person name="Arimoto A."/>
            <person name="Ishii H."/>
            <person name="Satoh N."/>
            <person name="Nishiyama T."/>
            <person name="Hasebe M."/>
            <person name="Maruyama T."/>
            <person name="Minagawa J."/>
            <person name="Obokata J."/>
            <person name="Shigenobu S."/>
        </authorList>
    </citation>
    <scope>NUCLEOTIDE SEQUENCE [LARGE SCALE GENOMIC DNA]</scope>
</reference>